<dbReference type="PANTHER" id="PTHR40465:SF1">
    <property type="entry name" value="DUF6534 DOMAIN-CONTAINING PROTEIN"/>
    <property type="match status" value="1"/>
</dbReference>
<feature type="transmembrane region" description="Helical" evidence="1">
    <location>
        <begin position="219"/>
        <end position="245"/>
    </location>
</feature>
<evidence type="ECO:0000313" key="3">
    <source>
        <dbReference type="EMBL" id="CAL1703620.1"/>
    </source>
</evidence>
<keyword evidence="4" id="KW-1185">Reference proteome</keyword>
<dbReference type="Pfam" id="PF20152">
    <property type="entry name" value="DUF6534"/>
    <property type="match status" value="1"/>
</dbReference>
<gene>
    <name evidence="3" type="ORF">GFSPODELE1_LOCUS4655</name>
</gene>
<accession>A0ABP1D6Y8</accession>
<dbReference type="Proteomes" id="UP001497453">
    <property type="component" value="Chromosome 3"/>
</dbReference>
<feature type="transmembrane region" description="Helical" evidence="1">
    <location>
        <begin position="111"/>
        <end position="130"/>
    </location>
</feature>
<feature type="transmembrane region" description="Helical" evidence="1">
    <location>
        <begin position="251"/>
        <end position="273"/>
    </location>
</feature>
<feature type="transmembrane region" description="Helical" evidence="1">
    <location>
        <begin position="188"/>
        <end position="207"/>
    </location>
</feature>
<dbReference type="EMBL" id="OZ037946">
    <property type="protein sequence ID" value="CAL1703620.1"/>
    <property type="molecule type" value="Genomic_DNA"/>
</dbReference>
<proteinExistence type="predicted"/>
<organism evidence="3 4">
    <name type="scientific">Somion occarium</name>
    <dbReference type="NCBI Taxonomy" id="3059160"/>
    <lineage>
        <taxon>Eukaryota</taxon>
        <taxon>Fungi</taxon>
        <taxon>Dikarya</taxon>
        <taxon>Basidiomycota</taxon>
        <taxon>Agaricomycotina</taxon>
        <taxon>Agaricomycetes</taxon>
        <taxon>Polyporales</taxon>
        <taxon>Cerrenaceae</taxon>
        <taxon>Somion</taxon>
    </lineage>
</organism>
<keyword evidence="1" id="KW-1133">Transmembrane helix</keyword>
<name>A0ABP1D6Y8_9APHY</name>
<evidence type="ECO:0000256" key="1">
    <source>
        <dbReference type="SAM" id="Phobius"/>
    </source>
</evidence>
<reference evidence="4" key="1">
    <citation type="submission" date="2024-04" db="EMBL/GenBank/DDBJ databases">
        <authorList>
            <person name="Shaw F."/>
            <person name="Minotto A."/>
        </authorList>
    </citation>
    <scope>NUCLEOTIDE SEQUENCE [LARGE SCALE GENOMIC DNA]</scope>
</reference>
<keyword evidence="1" id="KW-0472">Membrane</keyword>
<feature type="transmembrane region" description="Helical" evidence="1">
    <location>
        <begin position="70"/>
        <end position="91"/>
    </location>
</feature>
<feature type="transmembrane region" description="Helical" evidence="1">
    <location>
        <begin position="36"/>
        <end position="58"/>
    </location>
</feature>
<evidence type="ECO:0000313" key="4">
    <source>
        <dbReference type="Proteomes" id="UP001497453"/>
    </source>
</evidence>
<dbReference type="InterPro" id="IPR045339">
    <property type="entry name" value="DUF6534"/>
</dbReference>
<sequence length="355" mass="39065">MRIANIALLQEAARKQPPIHAGTTRIWRQVNFMGGYIMSLCIAFTLYGMTTAQAYIFMLNSKKDSTFLKTVVATVWFLETIHTVFMLRQIYYLTIVGFGDIAIITTVDWSIGVFLVAEDCIIAIVQGFYIRRIWILCGKRVLPTIGLVLLLLACVGFHMTAAAFTFVADTWVDFQTLFGATLCVEVSNALSAALDGIIAAVMIFILNKSMTGFKRTDSILRWLMAYSVNTGLLTMIVSVSIAIVYSRDRESLIASGLTTISGKLYANSFLGLLNARDLMRSKGQQSTTTPVLDTSSFELSNYRGSSGRVTQGSAPQHIAFAHSAEYSTKSNMVDSEETETKVIDIVPDAQNVGEV</sequence>
<feature type="transmembrane region" description="Helical" evidence="1">
    <location>
        <begin position="142"/>
        <end position="168"/>
    </location>
</feature>
<keyword evidence="1" id="KW-0812">Transmembrane</keyword>
<evidence type="ECO:0000259" key="2">
    <source>
        <dbReference type="Pfam" id="PF20152"/>
    </source>
</evidence>
<dbReference type="PANTHER" id="PTHR40465">
    <property type="entry name" value="CHROMOSOME 1, WHOLE GENOME SHOTGUN SEQUENCE"/>
    <property type="match status" value="1"/>
</dbReference>
<feature type="domain" description="DUF6534" evidence="2">
    <location>
        <begin position="191"/>
        <end position="277"/>
    </location>
</feature>
<protein>
    <recommendedName>
        <fullName evidence="2">DUF6534 domain-containing protein</fullName>
    </recommendedName>
</protein>